<accession>A0A9W4WZ85</accession>
<reference evidence="4" key="1">
    <citation type="submission" date="2022-08" db="EMBL/GenBank/DDBJ databases">
        <authorList>
            <person name="Kallberg Y."/>
            <person name="Tangrot J."/>
            <person name="Rosling A."/>
        </authorList>
    </citation>
    <scope>NUCLEOTIDE SEQUENCE</scope>
    <source>
        <strain evidence="4">Wild A</strain>
    </source>
</reference>
<gene>
    <name evidence="4" type="ORF">FWILDA_LOCUS14510</name>
</gene>
<sequence>MFELKEVSREIAHQALKAASYKLPKNNKVTELRQALFMLRLEQRAGRLRQTHQIKKIRKEIAHNLTKQNQARIVKDEASGGKI</sequence>
<dbReference type="Proteomes" id="UP001153678">
    <property type="component" value="Unassembled WGS sequence"/>
</dbReference>
<keyword evidence="5" id="KW-1185">Reference proteome</keyword>
<dbReference type="NCBIfam" id="TIGR00012">
    <property type="entry name" value="L29"/>
    <property type="match status" value="1"/>
</dbReference>
<name>A0A9W4WZ85_9GLOM</name>
<dbReference type="GO" id="GO:0006412">
    <property type="term" value="P:translation"/>
    <property type="evidence" value="ECO:0007669"/>
    <property type="project" value="InterPro"/>
</dbReference>
<proteinExistence type="inferred from homology"/>
<dbReference type="Pfam" id="PF00831">
    <property type="entry name" value="Ribosomal_L29"/>
    <property type="match status" value="1"/>
</dbReference>
<comment type="caution">
    <text evidence="4">The sequence shown here is derived from an EMBL/GenBank/DDBJ whole genome shotgun (WGS) entry which is preliminary data.</text>
</comment>
<evidence type="ECO:0000313" key="5">
    <source>
        <dbReference type="Proteomes" id="UP001153678"/>
    </source>
</evidence>
<evidence type="ECO:0000256" key="2">
    <source>
        <dbReference type="ARBA" id="ARBA00022980"/>
    </source>
</evidence>
<keyword evidence="3" id="KW-0687">Ribonucleoprotein</keyword>
<organism evidence="4 5">
    <name type="scientific">Funneliformis geosporum</name>
    <dbReference type="NCBI Taxonomy" id="1117311"/>
    <lineage>
        <taxon>Eukaryota</taxon>
        <taxon>Fungi</taxon>
        <taxon>Fungi incertae sedis</taxon>
        <taxon>Mucoromycota</taxon>
        <taxon>Glomeromycotina</taxon>
        <taxon>Glomeromycetes</taxon>
        <taxon>Glomerales</taxon>
        <taxon>Glomeraceae</taxon>
        <taxon>Funneliformis</taxon>
    </lineage>
</organism>
<dbReference type="GO" id="GO:0003735">
    <property type="term" value="F:structural constituent of ribosome"/>
    <property type="evidence" value="ECO:0007669"/>
    <property type="project" value="InterPro"/>
</dbReference>
<dbReference type="GO" id="GO:0005840">
    <property type="term" value="C:ribosome"/>
    <property type="evidence" value="ECO:0007669"/>
    <property type="project" value="UniProtKB-KW"/>
</dbReference>
<comment type="similarity">
    <text evidence="1">Belongs to the universal ribosomal protein uL29 family.</text>
</comment>
<dbReference type="AlphaFoldDB" id="A0A9W4WZ85"/>
<dbReference type="GO" id="GO:1990904">
    <property type="term" value="C:ribonucleoprotein complex"/>
    <property type="evidence" value="ECO:0007669"/>
    <property type="project" value="UniProtKB-KW"/>
</dbReference>
<dbReference type="InterPro" id="IPR001854">
    <property type="entry name" value="Ribosomal_uL29"/>
</dbReference>
<evidence type="ECO:0000313" key="4">
    <source>
        <dbReference type="EMBL" id="CAI2190306.1"/>
    </source>
</evidence>
<dbReference type="InterPro" id="IPR036049">
    <property type="entry name" value="Ribosomal_uL29_sf"/>
</dbReference>
<evidence type="ECO:0000256" key="1">
    <source>
        <dbReference type="ARBA" id="ARBA00009254"/>
    </source>
</evidence>
<dbReference type="OrthoDB" id="10597693at2759"/>
<evidence type="ECO:0000256" key="3">
    <source>
        <dbReference type="ARBA" id="ARBA00023274"/>
    </source>
</evidence>
<keyword evidence="2" id="KW-0689">Ribosomal protein</keyword>
<dbReference type="Gene3D" id="1.10.287.310">
    <property type="match status" value="1"/>
</dbReference>
<dbReference type="SUPFAM" id="SSF46561">
    <property type="entry name" value="Ribosomal protein L29 (L29p)"/>
    <property type="match status" value="1"/>
</dbReference>
<dbReference type="EMBL" id="CAMKVN010006459">
    <property type="protein sequence ID" value="CAI2190306.1"/>
    <property type="molecule type" value="Genomic_DNA"/>
</dbReference>
<protein>
    <submittedName>
        <fullName evidence="4">16425_t:CDS:1</fullName>
    </submittedName>
</protein>